<evidence type="ECO:0000256" key="2">
    <source>
        <dbReference type="ARBA" id="ARBA00022801"/>
    </source>
</evidence>
<organism evidence="4 5">
    <name type="scientific">Actinomadura algeriensis</name>
    <dbReference type="NCBI Taxonomy" id="1679523"/>
    <lineage>
        <taxon>Bacteria</taxon>
        <taxon>Bacillati</taxon>
        <taxon>Actinomycetota</taxon>
        <taxon>Actinomycetes</taxon>
        <taxon>Streptosporangiales</taxon>
        <taxon>Thermomonosporaceae</taxon>
        <taxon>Actinomadura</taxon>
    </lineage>
</organism>
<dbReference type="PANTHER" id="PTHR46018:SF2">
    <property type="entry name" value="ZINC PHOSPHODIESTERASE ELAC PROTEIN 1"/>
    <property type="match status" value="1"/>
</dbReference>
<dbReference type="EMBL" id="JADBDZ010000001">
    <property type="protein sequence ID" value="MBE1536581.1"/>
    <property type="molecule type" value="Genomic_DNA"/>
</dbReference>
<keyword evidence="2" id="KW-0378">Hydrolase</keyword>
<dbReference type="PROSITE" id="PS51318">
    <property type="entry name" value="TAT"/>
    <property type="match status" value="1"/>
</dbReference>
<dbReference type="InterPro" id="IPR036866">
    <property type="entry name" value="RibonucZ/Hydroxyglut_hydro"/>
</dbReference>
<dbReference type="Gene3D" id="3.60.15.10">
    <property type="entry name" value="Ribonuclease Z/Hydroxyacylglutathione hydrolase-like"/>
    <property type="match status" value="1"/>
</dbReference>
<evidence type="ECO:0000313" key="4">
    <source>
        <dbReference type="EMBL" id="MBE1536581.1"/>
    </source>
</evidence>
<evidence type="ECO:0000313" key="5">
    <source>
        <dbReference type="Proteomes" id="UP000627838"/>
    </source>
</evidence>
<dbReference type="InterPro" id="IPR001279">
    <property type="entry name" value="Metallo-B-lactamas"/>
</dbReference>
<dbReference type="RefSeq" id="WP_192762596.1">
    <property type="nucleotide sequence ID" value="NZ_JADBDZ010000001.1"/>
</dbReference>
<feature type="domain" description="Metallo-beta-lactamase" evidence="3">
    <location>
        <begin position="244"/>
        <end position="355"/>
    </location>
</feature>
<keyword evidence="1" id="KW-0540">Nuclease</keyword>
<dbReference type="InterPro" id="IPR044094">
    <property type="entry name" value="AtsA-like_MBL-fold"/>
</dbReference>
<comment type="caution">
    <text evidence="4">The sequence shown here is derived from an EMBL/GenBank/DDBJ whole genome shotgun (WGS) entry which is preliminary data.</text>
</comment>
<keyword evidence="1" id="KW-0255">Endonuclease</keyword>
<dbReference type="SUPFAM" id="SSF56281">
    <property type="entry name" value="Metallo-hydrolase/oxidoreductase"/>
    <property type="match status" value="1"/>
</dbReference>
<protein>
    <submittedName>
        <fullName evidence="4">Ribonuclease BN (tRNA processing enzyme)</fullName>
    </submittedName>
</protein>
<sequence>MCEETRSLPSRRGLLRSAGLAAGALGATGLLGAAPAAASPRPASSAEGHRTKVVLVGTSGGPIWWEGGTGRAGVCSAVVVGDALYLVDLGSAALHNLRPAGLLGPGEGMNDLRHLRAVFLTHLHSDHVADYPTLLLHGTSGGGLGLPGRPVHVHGPGDRGALPTVFPAGRPVPDPVNPANPAPGTVAMTRSLVAAFATDFNDRLFDTNSPDVTTRVRAHDIALPDGAAPGGAVPRLRAPIDVYEDDRVRVTATLVDHGQMFPSFGFRFDTDDGSVVFSGDTTASPNLVDLAGGCDVLVHEVIDRAWVEESIAGLPVPEETKEGYVNHMIGAHTTSDQVGKVARDAGARRLVLNHFVPGGLPDGRWRRAGRGFDGALTVGRDLMEIGVGRRRR</sequence>
<proteinExistence type="predicted"/>
<evidence type="ECO:0000259" key="3">
    <source>
        <dbReference type="Pfam" id="PF12706"/>
    </source>
</evidence>
<reference evidence="4 5" key="1">
    <citation type="submission" date="2020-10" db="EMBL/GenBank/DDBJ databases">
        <title>Sequencing the genomes of 1000 actinobacteria strains.</title>
        <authorList>
            <person name="Klenk H.-P."/>
        </authorList>
    </citation>
    <scope>NUCLEOTIDE SEQUENCE [LARGE SCALE GENOMIC DNA]</scope>
    <source>
        <strain evidence="4 5">DSM 46744</strain>
    </source>
</reference>
<keyword evidence="5" id="KW-1185">Reference proteome</keyword>
<dbReference type="CDD" id="cd07719">
    <property type="entry name" value="arylsulfatase_AtsA-like_MBL-fold"/>
    <property type="match status" value="1"/>
</dbReference>
<gene>
    <name evidence="4" type="ORF">H4W34_006414</name>
</gene>
<name>A0ABR9K217_9ACTN</name>
<dbReference type="PANTHER" id="PTHR46018">
    <property type="entry name" value="ZINC PHOSPHODIESTERASE ELAC PROTEIN 1"/>
    <property type="match status" value="1"/>
</dbReference>
<accession>A0ABR9K217</accession>
<dbReference type="Proteomes" id="UP000627838">
    <property type="component" value="Unassembled WGS sequence"/>
</dbReference>
<dbReference type="InterPro" id="IPR006311">
    <property type="entry name" value="TAT_signal"/>
</dbReference>
<evidence type="ECO:0000256" key="1">
    <source>
        <dbReference type="ARBA" id="ARBA00022759"/>
    </source>
</evidence>
<dbReference type="Pfam" id="PF12706">
    <property type="entry name" value="Lactamase_B_2"/>
    <property type="match status" value="1"/>
</dbReference>